<dbReference type="PANTHER" id="PTHR43827:SF3">
    <property type="entry name" value="NADP-DEPENDENT OXIDOREDUCTASE DOMAIN-CONTAINING PROTEIN"/>
    <property type="match status" value="1"/>
</dbReference>
<feature type="domain" description="NADP-dependent oxidoreductase" evidence="7">
    <location>
        <begin position="17"/>
        <end position="255"/>
    </location>
</feature>
<dbReference type="OrthoDB" id="9804790at2"/>
<dbReference type="PANTHER" id="PTHR43827">
    <property type="entry name" value="2,5-DIKETO-D-GLUCONIC ACID REDUCTASE"/>
    <property type="match status" value="1"/>
</dbReference>
<evidence type="ECO:0000256" key="3">
    <source>
        <dbReference type="ARBA" id="ARBA00023002"/>
    </source>
</evidence>
<dbReference type="PIRSF" id="PIRSF000097">
    <property type="entry name" value="AKR"/>
    <property type="match status" value="1"/>
</dbReference>
<reference evidence="8 9" key="1">
    <citation type="submission" date="2018-11" db="EMBL/GenBank/DDBJ databases">
        <title>Trebonia kvetii gen.nov., sp.nov., a novel acidophilic actinobacterium, and proposal of the new actinobacterial family Treboniaceae fam. nov.</title>
        <authorList>
            <person name="Rapoport D."/>
            <person name="Sagova-Mareckova M."/>
            <person name="Sedlacek I."/>
            <person name="Provaznik J."/>
            <person name="Kralova S."/>
            <person name="Pavlinic D."/>
            <person name="Benes V."/>
            <person name="Kopecky J."/>
        </authorList>
    </citation>
    <scope>NUCLEOTIDE SEQUENCE [LARGE SCALE GENOMIC DNA]</scope>
    <source>
        <strain evidence="8 9">15Tr583</strain>
    </source>
</reference>
<dbReference type="InterPro" id="IPR018170">
    <property type="entry name" value="Aldo/ket_reductase_CS"/>
</dbReference>
<keyword evidence="9" id="KW-1185">Reference proteome</keyword>
<dbReference type="InterPro" id="IPR023210">
    <property type="entry name" value="NADP_OxRdtase_dom"/>
</dbReference>
<dbReference type="Proteomes" id="UP000460272">
    <property type="component" value="Unassembled WGS sequence"/>
</dbReference>
<name>A0A6P2C6H1_9ACTN</name>
<dbReference type="PROSITE" id="PS00063">
    <property type="entry name" value="ALDOKETO_REDUCTASE_3"/>
    <property type="match status" value="1"/>
</dbReference>
<sequence>MAMEFAKLVDGNQLPMLGLGVWQVPDGRACVDAVRTALELGYRHIDTAQAYGNEASVGKALRDSGVPRDEVFVTTKFYAGRKDPVAEAEQSLRKLGVDQVDLYLIHWPQGGPAWAWPGMERARERGLARSIGVSNFGADDLEQVIAAGSVTPAVNQINFSAVEYRRGLLDACLRHDIVLEAYSPLGTGRHLGNARVAEIAERAGRTPAQVLLRWCLQHGVPVIPKSTHRERIEENAQIFDFTLSGEDMAALDALDKTHGTDRALESTWW</sequence>
<dbReference type="FunFam" id="3.20.20.100:FF:000015">
    <property type="entry name" value="Oxidoreductase, aldo/keto reductase family"/>
    <property type="match status" value="1"/>
</dbReference>
<feature type="binding site" evidence="5">
    <location>
        <position position="106"/>
    </location>
    <ligand>
        <name>substrate</name>
    </ligand>
</feature>
<evidence type="ECO:0000256" key="1">
    <source>
        <dbReference type="ARBA" id="ARBA00007905"/>
    </source>
</evidence>
<proteinExistence type="inferred from homology"/>
<dbReference type="CDD" id="cd19071">
    <property type="entry name" value="AKR_AKR1-5-like"/>
    <property type="match status" value="1"/>
</dbReference>
<protein>
    <submittedName>
        <fullName evidence="8">Aldo/keto reductase</fullName>
    </submittedName>
</protein>
<organism evidence="8 9">
    <name type="scientific">Trebonia kvetii</name>
    <dbReference type="NCBI Taxonomy" id="2480626"/>
    <lineage>
        <taxon>Bacteria</taxon>
        <taxon>Bacillati</taxon>
        <taxon>Actinomycetota</taxon>
        <taxon>Actinomycetes</taxon>
        <taxon>Streptosporangiales</taxon>
        <taxon>Treboniaceae</taxon>
        <taxon>Trebonia</taxon>
    </lineage>
</organism>
<evidence type="ECO:0000256" key="6">
    <source>
        <dbReference type="PIRSR" id="PIRSR000097-3"/>
    </source>
</evidence>
<keyword evidence="2" id="KW-0521">NADP</keyword>
<dbReference type="InterPro" id="IPR020471">
    <property type="entry name" value="AKR"/>
</dbReference>
<keyword evidence="3" id="KW-0560">Oxidoreductase</keyword>
<comment type="caution">
    <text evidence="8">The sequence shown here is derived from an EMBL/GenBank/DDBJ whole genome shotgun (WGS) entry which is preliminary data.</text>
</comment>
<dbReference type="EMBL" id="RPFW01000001">
    <property type="protein sequence ID" value="TVZ07029.1"/>
    <property type="molecule type" value="Genomic_DNA"/>
</dbReference>
<evidence type="ECO:0000313" key="8">
    <source>
        <dbReference type="EMBL" id="TVZ07029.1"/>
    </source>
</evidence>
<evidence type="ECO:0000256" key="2">
    <source>
        <dbReference type="ARBA" id="ARBA00022857"/>
    </source>
</evidence>
<dbReference type="InterPro" id="IPR036812">
    <property type="entry name" value="NAD(P)_OxRdtase_dom_sf"/>
</dbReference>
<dbReference type="AlphaFoldDB" id="A0A6P2C6H1"/>
<dbReference type="PROSITE" id="PS00798">
    <property type="entry name" value="ALDOKETO_REDUCTASE_1"/>
    <property type="match status" value="1"/>
</dbReference>
<dbReference type="SUPFAM" id="SSF51430">
    <property type="entry name" value="NAD(P)-linked oxidoreductase"/>
    <property type="match status" value="1"/>
</dbReference>
<dbReference type="PROSITE" id="PS00062">
    <property type="entry name" value="ALDOKETO_REDUCTASE_2"/>
    <property type="match status" value="1"/>
</dbReference>
<dbReference type="Gene3D" id="3.20.20.100">
    <property type="entry name" value="NADP-dependent oxidoreductase domain"/>
    <property type="match status" value="1"/>
</dbReference>
<feature type="site" description="Lowers pKa of active site Tyr" evidence="6">
    <location>
        <position position="76"/>
    </location>
</feature>
<evidence type="ECO:0000256" key="5">
    <source>
        <dbReference type="PIRSR" id="PIRSR000097-2"/>
    </source>
</evidence>
<dbReference type="PRINTS" id="PR00069">
    <property type="entry name" value="ALDKETRDTASE"/>
</dbReference>
<accession>A0A6P2C6H1</accession>
<evidence type="ECO:0000259" key="7">
    <source>
        <dbReference type="Pfam" id="PF00248"/>
    </source>
</evidence>
<dbReference type="GO" id="GO:0016616">
    <property type="term" value="F:oxidoreductase activity, acting on the CH-OH group of donors, NAD or NADP as acceptor"/>
    <property type="evidence" value="ECO:0007669"/>
    <property type="project" value="UniProtKB-ARBA"/>
</dbReference>
<gene>
    <name evidence="8" type="ORF">EAS64_06815</name>
</gene>
<dbReference type="Pfam" id="PF00248">
    <property type="entry name" value="Aldo_ket_red"/>
    <property type="match status" value="1"/>
</dbReference>
<evidence type="ECO:0000313" key="9">
    <source>
        <dbReference type="Proteomes" id="UP000460272"/>
    </source>
</evidence>
<feature type="active site" description="Proton donor" evidence="4">
    <location>
        <position position="51"/>
    </location>
</feature>
<evidence type="ECO:0000256" key="4">
    <source>
        <dbReference type="PIRSR" id="PIRSR000097-1"/>
    </source>
</evidence>
<comment type="similarity">
    <text evidence="1">Belongs to the aldo/keto reductase family.</text>
</comment>